<feature type="transmembrane region" description="Helical" evidence="1">
    <location>
        <begin position="39"/>
        <end position="58"/>
    </location>
</feature>
<accession>A0A5E4PGL2</accession>
<evidence type="ECO:0000313" key="2">
    <source>
        <dbReference type="EMBL" id="VVC75725.1"/>
    </source>
</evidence>
<feature type="transmembrane region" description="Helical" evidence="1">
    <location>
        <begin position="65"/>
        <end position="90"/>
    </location>
</feature>
<protein>
    <submittedName>
        <fullName evidence="2">Hydroxylaminobenzene mutase HabB</fullName>
    </submittedName>
</protein>
<keyword evidence="1" id="KW-0812">Transmembrane</keyword>
<dbReference type="RefSeq" id="WP_148339006.1">
    <property type="nucleotide sequence ID" value="NZ_LR699119.1"/>
</dbReference>
<name>A0A5E4PGL2_9COXI</name>
<dbReference type="OrthoDB" id="7619962at2"/>
<dbReference type="EMBL" id="LR699119">
    <property type="protein sequence ID" value="VVC75725.1"/>
    <property type="molecule type" value="Genomic_DNA"/>
</dbReference>
<gene>
    <name evidence="2" type="primary">habB</name>
    <name evidence="2" type="ORF">AQUSIP_10190</name>
</gene>
<feature type="transmembrane region" description="Helical" evidence="1">
    <location>
        <begin position="110"/>
        <end position="133"/>
    </location>
</feature>
<dbReference type="InterPro" id="IPR058965">
    <property type="entry name" value="SOI/HabA-like"/>
</dbReference>
<sequence length="139" mass="15320">MNLNLIRSGVFLFLLGLLTGFVIPYMQNPRLGLSSHLEGILNGMFLVILGLIFKYLTLSCHSSRLVFFLSLYAAYANWATTLLAAIWGAGRTLMPLAAGNFKALPWQEGLINFGLISLSISMVMACLLVLWGLRKNIPV</sequence>
<feature type="transmembrane region" description="Helical" evidence="1">
    <location>
        <begin position="9"/>
        <end position="27"/>
    </location>
</feature>
<dbReference type="SMR" id="A0A5E4PGL2"/>
<dbReference type="Pfam" id="PF26512">
    <property type="entry name" value="SOI"/>
    <property type="match status" value="1"/>
</dbReference>
<organism evidence="2 3">
    <name type="scientific">Aquicella siphonis</name>
    <dbReference type="NCBI Taxonomy" id="254247"/>
    <lineage>
        <taxon>Bacteria</taxon>
        <taxon>Pseudomonadati</taxon>
        <taxon>Pseudomonadota</taxon>
        <taxon>Gammaproteobacteria</taxon>
        <taxon>Legionellales</taxon>
        <taxon>Coxiellaceae</taxon>
        <taxon>Aquicella</taxon>
    </lineage>
</organism>
<keyword evidence="1" id="KW-1133">Transmembrane helix</keyword>
<keyword evidence="1" id="KW-0472">Membrane</keyword>
<dbReference type="Proteomes" id="UP000324194">
    <property type="component" value="Chromosome 1"/>
</dbReference>
<evidence type="ECO:0000256" key="1">
    <source>
        <dbReference type="SAM" id="Phobius"/>
    </source>
</evidence>
<reference evidence="2 3" key="1">
    <citation type="submission" date="2019-08" db="EMBL/GenBank/DDBJ databases">
        <authorList>
            <person name="Guy L."/>
        </authorList>
    </citation>
    <scope>NUCLEOTIDE SEQUENCE [LARGE SCALE GENOMIC DNA]</scope>
    <source>
        <strain evidence="2 3">SGT-108</strain>
    </source>
</reference>
<keyword evidence="3" id="KW-1185">Reference proteome</keyword>
<evidence type="ECO:0000313" key="3">
    <source>
        <dbReference type="Proteomes" id="UP000324194"/>
    </source>
</evidence>
<dbReference type="KEGG" id="asip:AQUSIP_10190"/>
<dbReference type="AlphaFoldDB" id="A0A5E4PGL2"/>
<proteinExistence type="predicted"/>